<feature type="transmembrane region" description="Helical" evidence="1">
    <location>
        <begin position="67"/>
        <end position="88"/>
    </location>
</feature>
<protein>
    <submittedName>
        <fullName evidence="2">SFRICE_022203</fullName>
    </submittedName>
</protein>
<evidence type="ECO:0000313" key="2">
    <source>
        <dbReference type="EMBL" id="SOQ44156.1"/>
    </source>
</evidence>
<keyword evidence="1" id="KW-0472">Membrane</keyword>
<evidence type="ECO:0000256" key="1">
    <source>
        <dbReference type="SAM" id="Phobius"/>
    </source>
</evidence>
<name>A0A2H1VTR9_SPOFR</name>
<accession>A0A2H1VTR9</accession>
<gene>
    <name evidence="2" type="ORF">SFRICE_022203</name>
</gene>
<dbReference type="AlphaFoldDB" id="A0A2H1VTR9"/>
<keyword evidence="1" id="KW-0812">Transmembrane</keyword>
<sequence>MLFVSLLKTRERQNRFGYFLSSIICGSPGKDQKPRFYSVHTSHITRTHRHTHTHFTIYYIISRNIPYIWFFFNIFSIYLHIDVLYINIKYIVWLSHSFGNSGKRTAL</sequence>
<proteinExistence type="predicted"/>
<keyword evidence="1" id="KW-1133">Transmembrane helix</keyword>
<organism evidence="2">
    <name type="scientific">Spodoptera frugiperda</name>
    <name type="common">Fall armyworm</name>
    <dbReference type="NCBI Taxonomy" id="7108"/>
    <lineage>
        <taxon>Eukaryota</taxon>
        <taxon>Metazoa</taxon>
        <taxon>Ecdysozoa</taxon>
        <taxon>Arthropoda</taxon>
        <taxon>Hexapoda</taxon>
        <taxon>Insecta</taxon>
        <taxon>Pterygota</taxon>
        <taxon>Neoptera</taxon>
        <taxon>Endopterygota</taxon>
        <taxon>Lepidoptera</taxon>
        <taxon>Glossata</taxon>
        <taxon>Ditrysia</taxon>
        <taxon>Noctuoidea</taxon>
        <taxon>Noctuidae</taxon>
        <taxon>Amphipyrinae</taxon>
        <taxon>Spodoptera</taxon>
    </lineage>
</organism>
<dbReference type="EMBL" id="ODYU01004359">
    <property type="protein sequence ID" value="SOQ44156.1"/>
    <property type="molecule type" value="Genomic_DNA"/>
</dbReference>
<reference evidence="2" key="1">
    <citation type="submission" date="2016-07" db="EMBL/GenBank/DDBJ databases">
        <authorList>
            <person name="Bretaudeau A."/>
        </authorList>
    </citation>
    <scope>NUCLEOTIDE SEQUENCE</scope>
    <source>
        <strain evidence="2">Rice</strain>
        <tissue evidence="2">Whole body</tissue>
    </source>
</reference>